<accession>A0A1Y3BJZ8</accession>
<dbReference type="OrthoDB" id="6512020at2759"/>
<evidence type="ECO:0000313" key="2">
    <source>
        <dbReference type="Proteomes" id="UP000194236"/>
    </source>
</evidence>
<evidence type="ECO:0000313" key="1">
    <source>
        <dbReference type="EMBL" id="OTF80324.1"/>
    </source>
</evidence>
<feature type="non-terminal residue" evidence="1">
    <location>
        <position position="199"/>
    </location>
</feature>
<comment type="caution">
    <text evidence="1">The sequence shown here is derived from an EMBL/GenBank/DDBJ whole genome shotgun (WGS) entry which is preliminary data.</text>
</comment>
<dbReference type="EMBL" id="MUJZ01018794">
    <property type="protein sequence ID" value="OTF80324.1"/>
    <property type="molecule type" value="Genomic_DNA"/>
</dbReference>
<proteinExistence type="predicted"/>
<name>A0A1Y3BJZ8_EURMA</name>
<gene>
    <name evidence="1" type="ORF">BLA29_006280</name>
</gene>
<reference evidence="1 2" key="1">
    <citation type="submission" date="2017-03" db="EMBL/GenBank/DDBJ databases">
        <title>Genome Survey of Euroglyphus maynei.</title>
        <authorList>
            <person name="Arlian L.G."/>
            <person name="Morgan M.S."/>
            <person name="Rider S.D."/>
        </authorList>
    </citation>
    <scope>NUCLEOTIDE SEQUENCE [LARGE SCALE GENOMIC DNA]</scope>
    <source>
        <strain evidence="1">Arlian Lab</strain>
        <tissue evidence="1">Whole body</tissue>
    </source>
</reference>
<protein>
    <submittedName>
        <fullName evidence="1">Uncharacterized protein</fullName>
    </submittedName>
</protein>
<sequence>MESPARIFPTELPPIPLTFQTSLMPSTQAMANQTLSLMSTLSMPRMTPKIMVTKPDPIAPTAFVSNSDLAVKPSISMPHNHDIVESLINKLFAPNSAQDLEPVTNFLKNQSPEFQRNYGTNGYRGSFLQKLMHGQGYGHQPTTSFLGGSIYFMQQNSPQINHPYHLPPVTSYLPESIFSYEPYILPNSYETFLPIPLFT</sequence>
<keyword evidence="2" id="KW-1185">Reference proteome</keyword>
<dbReference type="AlphaFoldDB" id="A0A1Y3BJZ8"/>
<dbReference type="Proteomes" id="UP000194236">
    <property type="component" value="Unassembled WGS sequence"/>
</dbReference>
<organism evidence="1 2">
    <name type="scientific">Euroglyphus maynei</name>
    <name type="common">Mayne's house dust mite</name>
    <dbReference type="NCBI Taxonomy" id="6958"/>
    <lineage>
        <taxon>Eukaryota</taxon>
        <taxon>Metazoa</taxon>
        <taxon>Ecdysozoa</taxon>
        <taxon>Arthropoda</taxon>
        <taxon>Chelicerata</taxon>
        <taxon>Arachnida</taxon>
        <taxon>Acari</taxon>
        <taxon>Acariformes</taxon>
        <taxon>Sarcoptiformes</taxon>
        <taxon>Astigmata</taxon>
        <taxon>Psoroptidia</taxon>
        <taxon>Analgoidea</taxon>
        <taxon>Pyroglyphidae</taxon>
        <taxon>Pyroglyphinae</taxon>
        <taxon>Euroglyphus</taxon>
    </lineage>
</organism>